<gene>
    <name evidence="2" type="ORF">SAMN05216505_105184</name>
</gene>
<dbReference type="EMBL" id="FMZK01000005">
    <property type="protein sequence ID" value="SDD12110.1"/>
    <property type="molecule type" value="Genomic_DNA"/>
</dbReference>
<organism evidence="2 3">
    <name type="scientific">Streptomyces prasinopilosus</name>
    <dbReference type="NCBI Taxonomy" id="67344"/>
    <lineage>
        <taxon>Bacteria</taxon>
        <taxon>Bacillati</taxon>
        <taxon>Actinomycetota</taxon>
        <taxon>Actinomycetes</taxon>
        <taxon>Kitasatosporales</taxon>
        <taxon>Streptomycetaceae</taxon>
        <taxon>Streptomyces</taxon>
    </lineage>
</organism>
<feature type="compositionally biased region" description="Basic and acidic residues" evidence="1">
    <location>
        <begin position="8"/>
        <end position="28"/>
    </location>
</feature>
<evidence type="ECO:0000313" key="2">
    <source>
        <dbReference type="EMBL" id="SDD12110.1"/>
    </source>
</evidence>
<sequence length="35" mass="3834">MSSVGADHQCDEGPHPWTDDQKKNREGDGLCLLHG</sequence>
<keyword evidence="3" id="KW-1185">Reference proteome</keyword>
<dbReference type="STRING" id="67344.SAMN05216505_105184"/>
<reference evidence="3" key="1">
    <citation type="submission" date="2016-10" db="EMBL/GenBank/DDBJ databases">
        <authorList>
            <person name="Varghese N."/>
            <person name="Submissions S."/>
        </authorList>
    </citation>
    <scope>NUCLEOTIDE SEQUENCE [LARGE SCALE GENOMIC DNA]</scope>
    <source>
        <strain evidence="3">CGMCC 4.3504</strain>
    </source>
</reference>
<evidence type="ECO:0000256" key="1">
    <source>
        <dbReference type="SAM" id="MobiDB-lite"/>
    </source>
</evidence>
<dbReference type="Proteomes" id="UP000182100">
    <property type="component" value="Unassembled WGS sequence"/>
</dbReference>
<accession>A0A1G6S5D7</accession>
<feature type="region of interest" description="Disordered" evidence="1">
    <location>
        <begin position="1"/>
        <end position="35"/>
    </location>
</feature>
<dbReference type="AlphaFoldDB" id="A0A1G6S5D7"/>
<protein>
    <submittedName>
        <fullName evidence="2">Uncharacterized protein</fullName>
    </submittedName>
</protein>
<proteinExistence type="predicted"/>
<evidence type="ECO:0000313" key="3">
    <source>
        <dbReference type="Proteomes" id="UP000182100"/>
    </source>
</evidence>
<name>A0A1G6S5D7_9ACTN</name>